<keyword evidence="1" id="KW-0732">Signal</keyword>
<dbReference type="EMBL" id="JAEMHL010000015">
    <property type="protein sequence ID" value="MBJ6752397.1"/>
    <property type="molecule type" value="Genomic_DNA"/>
</dbReference>
<dbReference type="SUPFAM" id="SSF48239">
    <property type="entry name" value="Terpenoid cyclases/Protein prenyltransferases"/>
    <property type="match status" value="1"/>
</dbReference>
<dbReference type="SUPFAM" id="SSF49464">
    <property type="entry name" value="Carboxypeptidase regulatory domain-like"/>
    <property type="match status" value="3"/>
</dbReference>
<dbReference type="Gene3D" id="2.60.40.1120">
    <property type="entry name" value="Carboxypeptidase-like, regulatory domain"/>
    <property type="match status" value="6"/>
</dbReference>
<feature type="domain" description="Squalene cyclase C-terminal" evidence="2">
    <location>
        <begin position="10"/>
        <end position="114"/>
    </location>
</feature>
<dbReference type="Gene3D" id="1.50.10.20">
    <property type="match status" value="1"/>
</dbReference>
<dbReference type="Proteomes" id="UP000614714">
    <property type="component" value="Unassembled WGS sequence"/>
</dbReference>
<sequence>MCLFYRGKIHGGWGFHQGGASDIYMTAVASAALQQFPQVTSIATAVNKASAYLVNHQNEDGGFGASGSTAYETAVAYSALVAVSSSSPALSAAINYLTVTQSSDGSWQEDPYSTALALKALHYSENKPAAPPAPPAGGVIVGTVVDAVTNVRVSGVAVVLADNSLNATTTDSAGNFTLADVPSGSHLLNFSRTGYASVSATANVVVNAVTDLGNVSMASSYSTGTIAGSITDATGKPLGGVTVSVTGAWTGNAVTGTDGSYVFSFVTPGTVTVTVAKPGLTAMTGSGTVYARTTLYFSPRLSNSPPPVTTGTIVGRVIGSSYWEGPILPLDGEPGVRITLSNGTYTEPDANGYFIIQGISPNTYQTTVGKDGYATKIFRLVITPGSTIDLGTIRLESTVSEMTLTGKVTDALTGAPIPGAELIVSDGNLTGRSDFAGVYAIADIKHPSTFTLRVSAAGYVGKSFTIGSSAWLETMDFALVPLNMKGSMTGFVVDADSGVPVPGAVITLLDSASSAVSDSAGAFNLSSVSEGVQRFTVAAAGYVTRTVTTPIVAGAANNLGKIPLSVNQLGASIQGTVSDAVAGAAFAGASIQTSGAAVLQTTTANDGGYRLDNVAPGAITVEAAAPTKLGYYPARFSAILDPGGVLVFNPTLTTLKPGAVELSVQTDKESYRKEERVGFSVVLKNSESISRSTQLRVRMIDPSGATIFEDGASTELAGDGVTALDFTAPLPANVQGGQYTICAELFDSTGVNLGLVSKNIAVATSRIAVTPILPAAFAVGQNEVSFDLANAGELPVGSGALEITLKDPDGTAIATKTLSFALGLGERTTLKFALTIPPLKFGTYRLSYRQSDETVEGLAKEIPLPNSIAIAALYDSNSHRVRNSAGLTLLITNTGRFTMAGEGSTIPVSVAIPDAAFAETKMLAPAPAVGAAVGSALAFSFTIPETMTAAQHPTRITVTLPSGSTSVENATLAIPESSLAIAPLAAGYKAGEVIHATITNDGGVDTTAQCRFSLYDARSVTVAEQLTSTTLWAGASQPLDLTVPAGATDGSYRLEMNCKDLKNGKDLLVEHPASVTGVKASINVTTDKDNYLLAEAVTALAGITNSGTDFSGGNLHLKVTTGSGVQQTKTWTTQADFQTGIRSSVDTFGVNDWIIPDDDFSAASINRNRWAATGNVSVQNGRAVVNSTAVPSQLLSLWQLSGDFDIEVKFDSSVSVNDQGPRLAVSCGSWSAAVQNTVASGWKGELLFGTQQLRNSTGAYANSGRLRIVRSGSLALLYYWNGTTWSELLRGSNESVTQPVQVALSAWSSGSGTGPSAAFDDFKVNSGRIKTENQTVDSVRLLPLDDNFDDGVLNTDRWRVSAGDVPVESSGSLHLKSSAAAPSSSVELRPTLAGDFSATLDYKNFLATPTGIPNAQLYLFASISGTPSAFYVVRGSGEPSRVGGQYIVGLSIINGNYFIGLNQPFTSNFGKLRLARYVTTGNDDYFDGTSWNTCFSDPGLPTAPAVVSISAGSGVDKPSLDVDLNNFYTNKGTYAASGKLFLKHDSGISANHWGKLLYSAQTPQGTSITIRTRTAETEAGLSSAIWSSYATASGAPVTSPAARWIQIEVNLATASTEVTPVLQDLTVTYATNPGETVWEADLPVNLSVSQVKELTGAIGSLHRIGKFTLSGTLSSSTGQLVASAEYPFYVEQGNVQGTLATDRKTYRPGETVTFTGKVSNLSGIATSGLAIVVKGAGGETLFQDNYSLAANSTRTFSFTMTAGAPGNYNYSGNVTQGGVVLSDLAGTFEVAGPEMNADLLVPEKVGDAPFVVSLSLFNTGKVAAVATVRFSDDSGGAIDEQAVSVPAGESRVLQYQRQTAVSTTYTASLTGDLTATIAKKAQYVPAVAGNAVGGTIVADRVRYYPNTAVVLISTVSASAARENLTTVVSVTNGKGQGLYTAVQSIPVLNAGQTLSGKSYWNTGSAPAGTYKISLQVLDAGSVIATAGCDLVIETPTKPSVLLRAALSIDRQSVLSGQAVNLSYDVANIGNVDLADVPIAVRVVDLAEQKIYDTISGQISLTVGASAAGSGRVDTLNYGAKDYLVILSATIGGVEETLAGSYFRVEGAPSTPALSSPPVGSDVETLTPVLAVSNAADPNNDRLSYAFEVYSDRAMTTLVASATVPEMTGTTSWTVPEPLVENVTYFWRARAYDGRLYGIWMDIASFRVNTANDPPSAPTVSGPVDGGNVAVLTPTLAVTNASDPDSADLTYNFDLSLDPQFTQIVASVKGIPAGDGTTSWDIPVSLSENTTYYWRAQADDWFIEGPWSATAAFFVNTANDAPSAPAVAAPGNGATVATLDTDIVIQNSIDPDSAALSYYFEADTRATFDSPDLIRSGAVAEGTGGTTWHVSGLKDNSRYFVRVKASDGAAESAWSAVSQFAVNTVNDAPTTPVLANPSDGSGVAVFSPALSVHNATDLDGDRLSYQFAVYADAAMTQFVTGADAVAETPEVTSWQIPQLLTENTTYYWHARAFDGVSYSAWMPAAAFTVNTANDAPSAPKPYLPADNSSVETTTPVLQVVNASDPDSGALSYDFEIYSGTSLVASGTGVPGSSSGVTGWAPTVALADNSVYLWRARAFDGESYGPWTALASFTVHVPTTSINAAINFDPNTLNRQSGGTWVVVYIELPSGYRASDIDISSVRLEGSVPAEVRPYSIGDYDKDGRSDLMVKFRRNDAISLLPVGDKVPVHVSGKVGGVTFEGVDVIRVIK</sequence>
<dbReference type="InterPro" id="IPR051417">
    <property type="entry name" value="SDr/BOS_complex"/>
</dbReference>
<reference evidence="3 4" key="1">
    <citation type="submission" date="2020-12" db="EMBL/GenBank/DDBJ databases">
        <title>Geomonas sp. Red421, isolated from paddy soil.</title>
        <authorList>
            <person name="Xu Z."/>
            <person name="Zhang Z."/>
            <person name="Masuda Y."/>
            <person name="Itoh H."/>
            <person name="Senoo K."/>
        </authorList>
    </citation>
    <scope>NUCLEOTIDE SEQUENCE [LARGE SCALE GENOMIC DNA]</scope>
    <source>
        <strain evidence="3 4">Red421</strain>
    </source>
</reference>
<dbReference type="SUPFAM" id="SSF49452">
    <property type="entry name" value="Starch-binding domain-like"/>
    <property type="match status" value="3"/>
</dbReference>
<dbReference type="CDD" id="cd00688">
    <property type="entry name" value="ISOPREN_C2_like"/>
    <property type="match status" value="1"/>
</dbReference>
<keyword evidence="4" id="KW-1185">Reference proteome</keyword>
<dbReference type="RefSeq" id="WP_199390808.1">
    <property type="nucleotide sequence ID" value="NZ_JAEMHL010000015.1"/>
</dbReference>
<dbReference type="PANTHER" id="PTHR23303:SF14">
    <property type="entry name" value="BOS COMPLEX SUBUNIT NOMO1-RELATED"/>
    <property type="match status" value="1"/>
</dbReference>
<dbReference type="PANTHER" id="PTHR23303">
    <property type="entry name" value="CARBOXYPEPTIDASE REGULATORY REGION-CONTAINING"/>
    <property type="match status" value="1"/>
</dbReference>
<name>A0ABS0YJ78_9BACT</name>
<dbReference type="InterPro" id="IPR032696">
    <property type="entry name" value="SQ_cyclase_C"/>
</dbReference>
<evidence type="ECO:0000256" key="1">
    <source>
        <dbReference type="ARBA" id="ARBA00022729"/>
    </source>
</evidence>
<comment type="caution">
    <text evidence="3">The sequence shown here is derived from an EMBL/GenBank/DDBJ whole genome shotgun (WGS) entry which is preliminary data.</text>
</comment>
<evidence type="ECO:0000259" key="2">
    <source>
        <dbReference type="Pfam" id="PF13243"/>
    </source>
</evidence>
<evidence type="ECO:0000313" key="4">
    <source>
        <dbReference type="Proteomes" id="UP000614714"/>
    </source>
</evidence>
<dbReference type="InterPro" id="IPR013784">
    <property type="entry name" value="Carb-bd-like_fold"/>
</dbReference>
<evidence type="ECO:0000313" key="3">
    <source>
        <dbReference type="EMBL" id="MBJ6752397.1"/>
    </source>
</evidence>
<dbReference type="Pfam" id="PF13243">
    <property type="entry name" value="SQHop_cyclase_C"/>
    <property type="match status" value="1"/>
</dbReference>
<dbReference type="Gene3D" id="2.60.40.1930">
    <property type="match status" value="1"/>
</dbReference>
<gene>
    <name evidence="3" type="ORF">JFN91_19450</name>
</gene>
<proteinExistence type="predicted"/>
<dbReference type="InterPro" id="IPR036116">
    <property type="entry name" value="FN3_sf"/>
</dbReference>
<dbReference type="InterPro" id="IPR008969">
    <property type="entry name" value="CarboxyPept-like_regulatory"/>
</dbReference>
<dbReference type="SUPFAM" id="SSF49265">
    <property type="entry name" value="Fibronectin type III"/>
    <property type="match status" value="1"/>
</dbReference>
<dbReference type="InterPro" id="IPR013783">
    <property type="entry name" value="Ig-like_fold"/>
</dbReference>
<accession>A0ABS0YJ78</accession>
<dbReference type="InterPro" id="IPR008930">
    <property type="entry name" value="Terpenoid_cyclase/PrenylTrfase"/>
</dbReference>
<dbReference type="Gene3D" id="2.60.40.10">
    <property type="entry name" value="Immunoglobulins"/>
    <property type="match status" value="6"/>
</dbReference>
<protein>
    <submittedName>
        <fullName evidence="3">Carboxypeptidase regulatory-like domain-containing protein</fullName>
    </submittedName>
</protein>
<organism evidence="3 4">
    <name type="scientific">Geomonas anaerohicana</name>
    <dbReference type="NCBI Taxonomy" id="2798583"/>
    <lineage>
        <taxon>Bacteria</taxon>
        <taxon>Pseudomonadati</taxon>
        <taxon>Thermodesulfobacteriota</taxon>
        <taxon>Desulfuromonadia</taxon>
        <taxon>Geobacterales</taxon>
        <taxon>Geobacteraceae</taxon>
        <taxon>Geomonas</taxon>
    </lineage>
</organism>
<dbReference type="Pfam" id="PF13620">
    <property type="entry name" value="CarboxypepD_reg"/>
    <property type="match status" value="5"/>
</dbReference>